<comment type="caution">
    <text evidence="2">The sequence shown here is derived from an EMBL/GenBank/DDBJ whole genome shotgun (WGS) entry which is preliminary data.</text>
</comment>
<keyword evidence="3" id="KW-1185">Reference proteome</keyword>
<evidence type="ECO:0000313" key="3">
    <source>
        <dbReference type="Proteomes" id="UP000239907"/>
    </source>
</evidence>
<dbReference type="AlphaFoldDB" id="A0A2S7TX95"/>
<gene>
    <name evidence="2" type="ORF">BSZ32_01930</name>
</gene>
<evidence type="ECO:0000313" key="2">
    <source>
        <dbReference type="EMBL" id="PQJ27376.1"/>
    </source>
</evidence>
<protein>
    <submittedName>
        <fullName evidence="2">Uncharacterized protein</fullName>
    </submittedName>
</protein>
<organism evidence="2 3">
    <name type="scientific">Rubritalea profundi</name>
    <dbReference type="NCBI Taxonomy" id="1658618"/>
    <lineage>
        <taxon>Bacteria</taxon>
        <taxon>Pseudomonadati</taxon>
        <taxon>Verrucomicrobiota</taxon>
        <taxon>Verrucomicrobiia</taxon>
        <taxon>Verrucomicrobiales</taxon>
        <taxon>Rubritaleaceae</taxon>
        <taxon>Rubritalea</taxon>
    </lineage>
</organism>
<dbReference type="RefSeq" id="WP_105041856.1">
    <property type="nucleotide sequence ID" value="NZ_MQWA01000001.1"/>
</dbReference>
<accession>A0A2S7TX95</accession>
<sequence length="466" mass="52703">MKELYLYFWAAVFSIVLLTNSSQAQEVPPQVGEDLGPSHVVETSTNNIQKIVVRGKRTKLRMAIASIANTMAKELHELLDEEDSYAGKRNIYIEMLDSKGGRSDIQVRPDVKPFGDLDLIIRLLVKANTRLNRETLDHGIIDVLLYRKGLEGVQTLDESHKVQVPIWLSYGIIETISWKKDSSKKRVLYELLLSKPELFPLDNVLSASGRDVRAFDATSETFFRAASAALVMSLLRQDGGRDSMRAFLSEVVLFDGEMDILLRKHFPPLSIGANAMQKVWSLQVAEMAAPKLVENLSIAETDQRLTEMLVLNIADGNGDAQLVPFEDFKILDGMTVAEKVQATEAMRQGVVQLSNRCHPIYRPLLLEYTMLASEMCQGELKNISGRLPLLAGERLKMVLADERVHDYLDWYQITRAHEVTGDFSGYMKLKERLAMEREERKDEVIDPYLDRVQALMRRDVEGDSGN</sequence>
<dbReference type="Proteomes" id="UP000239907">
    <property type="component" value="Unassembled WGS sequence"/>
</dbReference>
<proteinExistence type="predicted"/>
<feature type="chain" id="PRO_5015392245" evidence="1">
    <location>
        <begin position="25"/>
        <end position="466"/>
    </location>
</feature>
<dbReference type="OrthoDB" id="190807at2"/>
<feature type="signal peptide" evidence="1">
    <location>
        <begin position="1"/>
        <end position="24"/>
    </location>
</feature>
<keyword evidence="1" id="KW-0732">Signal</keyword>
<evidence type="ECO:0000256" key="1">
    <source>
        <dbReference type="SAM" id="SignalP"/>
    </source>
</evidence>
<name>A0A2S7TX95_9BACT</name>
<dbReference type="EMBL" id="MQWA01000001">
    <property type="protein sequence ID" value="PQJ27376.1"/>
    <property type="molecule type" value="Genomic_DNA"/>
</dbReference>
<reference evidence="2 3" key="1">
    <citation type="submission" date="2016-12" db="EMBL/GenBank/DDBJ databases">
        <title>Study of bacterial adaptation to deep sea.</title>
        <authorList>
            <person name="Song J."/>
            <person name="Yoshizawa S."/>
            <person name="Kogure K."/>
        </authorList>
    </citation>
    <scope>NUCLEOTIDE SEQUENCE [LARGE SCALE GENOMIC DNA]</scope>
    <source>
        <strain evidence="2 3">SAORIC-165</strain>
    </source>
</reference>